<name>A0AAD9PP68_9APIC</name>
<reference evidence="2" key="1">
    <citation type="journal article" date="2023" name="Nat. Microbiol.">
        <title>Babesia duncani multi-omics identifies virulence factors and drug targets.</title>
        <authorList>
            <person name="Singh P."/>
            <person name="Lonardi S."/>
            <person name="Liang Q."/>
            <person name="Vydyam P."/>
            <person name="Khabirova E."/>
            <person name="Fang T."/>
            <person name="Gihaz S."/>
            <person name="Thekkiniath J."/>
            <person name="Munshi M."/>
            <person name="Abel S."/>
            <person name="Ciampossin L."/>
            <person name="Batugedara G."/>
            <person name="Gupta M."/>
            <person name="Lu X.M."/>
            <person name="Lenz T."/>
            <person name="Chakravarty S."/>
            <person name="Cornillot E."/>
            <person name="Hu Y."/>
            <person name="Ma W."/>
            <person name="Gonzalez L.M."/>
            <person name="Sanchez S."/>
            <person name="Estrada K."/>
            <person name="Sanchez-Flores A."/>
            <person name="Montero E."/>
            <person name="Harb O.S."/>
            <person name="Le Roch K.G."/>
            <person name="Mamoun C.B."/>
        </authorList>
    </citation>
    <scope>NUCLEOTIDE SEQUENCE</scope>
    <source>
        <strain evidence="2">WA1</strain>
    </source>
</reference>
<feature type="region of interest" description="Disordered" evidence="1">
    <location>
        <begin position="1"/>
        <end position="21"/>
    </location>
</feature>
<dbReference type="AlphaFoldDB" id="A0AAD9PP68"/>
<proteinExistence type="predicted"/>
<dbReference type="GeneID" id="94335609"/>
<protein>
    <submittedName>
        <fullName evidence="2">Uncharacterized protein</fullName>
    </submittedName>
</protein>
<evidence type="ECO:0000313" key="2">
    <source>
        <dbReference type="EMBL" id="KAK2198300.1"/>
    </source>
</evidence>
<comment type="caution">
    <text evidence="2">The sequence shown here is derived from an EMBL/GenBank/DDBJ whole genome shotgun (WGS) entry which is preliminary data.</text>
</comment>
<organism evidence="2 3">
    <name type="scientific">Babesia duncani</name>
    <dbReference type="NCBI Taxonomy" id="323732"/>
    <lineage>
        <taxon>Eukaryota</taxon>
        <taxon>Sar</taxon>
        <taxon>Alveolata</taxon>
        <taxon>Apicomplexa</taxon>
        <taxon>Aconoidasida</taxon>
        <taxon>Piroplasmida</taxon>
        <taxon>Babesiidae</taxon>
        <taxon>Babesia</taxon>
    </lineage>
</organism>
<feature type="region of interest" description="Disordered" evidence="1">
    <location>
        <begin position="93"/>
        <end position="118"/>
    </location>
</feature>
<gene>
    <name evidence="2" type="ORF">BdWA1_001311</name>
</gene>
<dbReference type="Proteomes" id="UP001214638">
    <property type="component" value="Unassembled WGS sequence"/>
</dbReference>
<feature type="compositionally biased region" description="Basic and acidic residues" evidence="1">
    <location>
        <begin position="93"/>
        <end position="113"/>
    </location>
</feature>
<dbReference type="KEGG" id="bdw:94335609"/>
<evidence type="ECO:0000256" key="1">
    <source>
        <dbReference type="SAM" id="MobiDB-lite"/>
    </source>
</evidence>
<dbReference type="EMBL" id="JALLKP010000001">
    <property type="protein sequence ID" value="KAK2198300.1"/>
    <property type="molecule type" value="Genomic_DNA"/>
</dbReference>
<dbReference type="RefSeq" id="XP_067805142.1">
    <property type="nucleotide sequence ID" value="XM_067946351.1"/>
</dbReference>
<keyword evidence="3" id="KW-1185">Reference proteome</keyword>
<sequence length="570" mass="65006">MDKQRRHHISSAASHDEEDVAGEILEDIECLELDDYDAELTNELNADTFGAATEWDPTATFLEAEKSFVRPKPRPVRTSTELESFQFLDLPKQLETKHKPHRQHEPQRKREAPKPQQHKVVITEVEERVKLWEEDLNSIKKLGMYDVNLEFLNNLIESKTQVPKAWNVYQRTLLKHAKGIDRTPETMNTKLFMNEHEFDQILRIYFAQIAKNPRLQNYSGRWNARHLGIVKSPELEPQPAVASDEESSKPCTMYRKKFGKTCAASVRHGRRLIYLAEGAGSASKEMSMEPAGPIVLDQRKITRTRIENCYQSLYLLNDIEEEIDKCPMNHMAALDKLQKLRDEKLQELYNEMTDDEFGEFDFVLKLEKGRMLVIKVCKKLRIEKKIQLLCLILNFTEVMVEICQQVDLLMAGKATGEFIKEFGNAKSLKPLVAYEGLASSEITSCPLSKLLLSSSHAQVYLMLLEIIALAGHLFIISDGGDRKTGLQNCCNLLINIQHENGSFEKILETKSGLVLINILFQRIQFNPGSVHPNSINVIVNLVLDISQGAQSHHGEWNALATSIMQLVNSL</sequence>
<evidence type="ECO:0000313" key="3">
    <source>
        <dbReference type="Proteomes" id="UP001214638"/>
    </source>
</evidence>
<accession>A0AAD9PP68</accession>